<feature type="domain" description="CN hydrolase" evidence="3">
    <location>
        <begin position="1"/>
        <end position="234"/>
    </location>
</feature>
<dbReference type="SUPFAM" id="SSF56317">
    <property type="entry name" value="Carbon-nitrogen hydrolase"/>
    <property type="match status" value="1"/>
</dbReference>
<dbReference type="EC" id="3.5.1.4" evidence="4"/>
<dbReference type="GO" id="GO:0004040">
    <property type="term" value="F:amidase activity"/>
    <property type="evidence" value="ECO:0007669"/>
    <property type="project" value="UniProtKB-EC"/>
</dbReference>
<protein>
    <submittedName>
        <fullName evidence="4">Aliphatic amidase AmiE</fullName>
        <ecNumber evidence="4">3.5.1.4</ecNumber>
    </submittedName>
</protein>
<name>A0A6J4UVZ3_9DEIN</name>
<evidence type="ECO:0000259" key="3">
    <source>
        <dbReference type="PROSITE" id="PS50263"/>
    </source>
</evidence>
<gene>
    <name evidence="4" type="ORF">AVDCRST_MAG86-806</name>
</gene>
<dbReference type="PROSITE" id="PS01227">
    <property type="entry name" value="UPF0012"/>
    <property type="match status" value="1"/>
</dbReference>
<reference evidence="4" key="1">
    <citation type="submission" date="2020-02" db="EMBL/GenBank/DDBJ databases">
        <authorList>
            <person name="Meier V. D."/>
        </authorList>
    </citation>
    <scope>NUCLEOTIDE SEQUENCE</scope>
    <source>
        <strain evidence="4">AVDCRST_MAG86</strain>
    </source>
</reference>
<organism evidence="4">
    <name type="scientific">uncultured Truepera sp</name>
    <dbReference type="NCBI Taxonomy" id="543023"/>
    <lineage>
        <taxon>Bacteria</taxon>
        <taxon>Thermotogati</taxon>
        <taxon>Deinococcota</taxon>
        <taxon>Deinococci</taxon>
        <taxon>Trueperales</taxon>
        <taxon>Trueperaceae</taxon>
        <taxon>Truepera</taxon>
        <taxon>environmental samples</taxon>
    </lineage>
</organism>
<dbReference type="CDD" id="cd07197">
    <property type="entry name" value="nitrilase"/>
    <property type="match status" value="1"/>
</dbReference>
<evidence type="ECO:0000313" key="4">
    <source>
        <dbReference type="EMBL" id="CAA9561543.1"/>
    </source>
</evidence>
<evidence type="ECO:0000256" key="2">
    <source>
        <dbReference type="ARBA" id="ARBA00022801"/>
    </source>
</evidence>
<dbReference type="Pfam" id="PF00795">
    <property type="entry name" value="CN_hydrolase"/>
    <property type="match status" value="1"/>
</dbReference>
<dbReference type="AlphaFoldDB" id="A0A6J4UVZ3"/>
<keyword evidence="2 4" id="KW-0378">Hydrolase</keyword>
<sequence length="283" mass="31356">MSVVPWDVDATVEKMAGFVRDLARSVPWVELVVFHELAAPGVMQFSTPPSPQVLAGVQQSIPGPLSDRLCALARKEKRWLLPGSLYELEDGKLFNTAIVISPAGEIVAKYRKLFPWYPFEAEFTAGDEFCVFDIPGIGRFGLSICYDMWFPETVRTLAWLGAEVVLHPTLTTSGDRELELVLGQSHAITNQCYFVDINGVGPWGGGYSQIIDPDGRVVQRASGQETVVTEILDLDRVTRTRELGTLGMTQSLKNLRDSRVTFPQYGGEFARGEVFKKLKPEGT</sequence>
<dbReference type="InterPro" id="IPR050345">
    <property type="entry name" value="Aliph_Amidase/BUP"/>
</dbReference>
<dbReference type="InterPro" id="IPR001110">
    <property type="entry name" value="UPF0012_CS"/>
</dbReference>
<comment type="similarity">
    <text evidence="1">Belongs to the carbon-nitrogen hydrolase superfamily. NIT1/NIT2 family.</text>
</comment>
<accession>A0A6J4UVZ3</accession>
<dbReference type="InterPro" id="IPR003010">
    <property type="entry name" value="C-N_Hydrolase"/>
</dbReference>
<dbReference type="PANTHER" id="PTHR43674">
    <property type="entry name" value="NITRILASE C965.09-RELATED"/>
    <property type="match status" value="1"/>
</dbReference>
<proteinExistence type="inferred from homology"/>
<evidence type="ECO:0000256" key="1">
    <source>
        <dbReference type="ARBA" id="ARBA00010613"/>
    </source>
</evidence>
<dbReference type="PROSITE" id="PS50263">
    <property type="entry name" value="CN_HYDROLASE"/>
    <property type="match status" value="1"/>
</dbReference>
<dbReference type="PANTHER" id="PTHR43674:SF2">
    <property type="entry name" value="BETA-UREIDOPROPIONASE"/>
    <property type="match status" value="1"/>
</dbReference>
<dbReference type="EMBL" id="CADCWP010000046">
    <property type="protein sequence ID" value="CAA9561543.1"/>
    <property type="molecule type" value="Genomic_DNA"/>
</dbReference>
<dbReference type="InterPro" id="IPR036526">
    <property type="entry name" value="C-N_Hydrolase_sf"/>
</dbReference>
<dbReference type="Gene3D" id="3.60.110.10">
    <property type="entry name" value="Carbon-nitrogen hydrolase"/>
    <property type="match status" value="1"/>
</dbReference>